<proteinExistence type="predicted"/>
<sequence length="242" mass="27722">MTKTRASPSASTCNHIGILKIKDSVFVDTEEGVTDLVDWITAQHIYNEGYPPPLYIDVEGERLGRDGTVSLLTIFQYPTPRRECVYVIDVHTLGSQVFSTVGAFGKTLEEILESPAFLKIFFDDRNDSDALSSLYCIKLQGVRDVQLMESAQRQTMSSRKFLGSLAKCIDEKAYHSEEKERWRLRKEKGDKLWNPREGDSYRAFNARPLPKDLMAYCLWKPRKIEFSSPRSQDIFLKAQGEH</sequence>
<dbReference type="InterPro" id="IPR036397">
    <property type="entry name" value="RNaseH_sf"/>
</dbReference>
<name>A0A9W8RMB0_9HYPO</name>
<comment type="caution">
    <text evidence="2">The sequence shown here is derived from an EMBL/GenBank/DDBJ whole genome shotgun (WGS) entry which is preliminary data.</text>
</comment>
<dbReference type="InterPro" id="IPR012337">
    <property type="entry name" value="RNaseH-like_sf"/>
</dbReference>
<organism evidence="2 3">
    <name type="scientific">Fusarium torreyae</name>
    <dbReference type="NCBI Taxonomy" id="1237075"/>
    <lineage>
        <taxon>Eukaryota</taxon>
        <taxon>Fungi</taxon>
        <taxon>Dikarya</taxon>
        <taxon>Ascomycota</taxon>
        <taxon>Pezizomycotina</taxon>
        <taxon>Sordariomycetes</taxon>
        <taxon>Hypocreomycetidae</taxon>
        <taxon>Hypocreales</taxon>
        <taxon>Nectriaceae</taxon>
        <taxon>Fusarium</taxon>
    </lineage>
</organism>
<evidence type="ECO:0000313" key="3">
    <source>
        <dbReference type="Proteomes" id="UP001152049"/>
    </source>
</evidence>
<reference evidence="2" key="1">
    <citation type="submission" date="2022-09" db="EMBL/GenBank/DDBJ databases">
        <title>Fusarium specimens isolated from Avocado Roots.</title>
        <authorList>
            <person name="Stajich J."/>
            <person name="Roper C."/>
            <person name="Heimlech-Rivalta G."/>
        </authorList>
    </citation>
    <scope>NUCLEOTIDE SEQUENCE</scope>
    <source>
        <strain evidence="2">CF00136</strain>
    </source>
</reference>
<dbReference type="Gene3D" id="3.30.420.10">
    <property type="entry name" value="Ribonuclease H-like superfamily/Ribonuclease H"/>
    <property type="match status" value="1"/>
</dbReference>
<keyword evidence="3" id="KW-1185">Reference proteome</keyword>
<evidence type="ECO:0000313" key="2">
    <source>
        <dbReference type="EMBL" id="KAJ4246838.1"/>
    </source>
</evidence>
<evidence type="ECO:0000259" key="1">
    <source>
        <dbReference type="Pfam" id="PF01612"/>
    </source>
</evidence>
<dbReference type="SUPFAM" id="SSF53098">
    <property type="entry name" value="Ribonuclease H-like"/>
    <property type="match status" value="1"/>
</dbReference>
<dbReference type="GO" id="GO:0008408">
    <property type="term" value="F:3'-5' exonuclease activity"/>
    <property type="evidence" value="ECO:0007669"/>
    <property type="project" value="InterPro"/>
</dbReference>
<dbReference type="OrthoDB" id="26838at2759"/>
<dbReference type="PANTHER" id="PTHR43040:SF1">
    <property type="entry name" value="RIBONUCLEASE D"/>
    <property type="match status" value="1"/>
</dbReference>
<accession>A0A9W8RMB0</accession>
<gene>
    <name evidence="2" type="ORF">NW762_013390</name>
</gene>
<dbReference type="EMBL" id="JAOQAZ010000041">
    <property type="protein sequence ID" value="KAJ4246838.1"/>
    <property type="molecule type" value="Genomic_DNA"/>
</dbReference>
<dbReference type="GO" id="GO:0006139">
    <property type="term" value="P:nucleobase-containing compound metabolic process"/>
    <property type="evidence" value="ECO:0007669"/>
    <property type="project" value="InterPro"/>
</dbReference>
<dbReference type="Proteomes" id="UP001152049">
    <property type="component" value="Unassembled WGS sequence"/>
</dbReference>
<dbReference type="InterPro" id="IPR002562">
    <property type="entry name" value="3'-5'_exonuclease_dom"/>
</dbReference>
<dbReference type="GO" id="GO:0003676">
    <property type="term" value="F:nucleic acid binding"/>
    <property type="evidence" value="ECO:0007669"/>
    <property type="project" value="InterPro"/>
</dbReference>
<dbReference type="Pfam" id="PF01612">
    <property type="entry name" value="DNA_pol_A_exo1"/>
    <property type="match status" value="1"/>
</dbReference>
<feature type="domain" description="3'-5' exonuclease" evidence="1">
    <location>
        <begin position="44"/>
        <end position="217"/>
    </location>
</feature>
<dbReference type="AlphaFoldDB" id="A0A9W8RMB0"/>
<dbReference type="PANTHER" id="PTHR43040">
    <property type="entry name" value="RIBONUCLEASE D"/>
    <property type="match status" value="1"/>
</dbReference>
<protein>
    <recommendedName>
        <fullName evidence="1">3'-5' exonuclease domain-containing protein</fullName>
    </recommendedName>
</protein>